<dbReference type="Proteomes" id="UP000289792">
    <property type="component" value="Unassembled WGS sequence"/>
</dbReference>
<protein>
    <submittedName>
        <fullName evidence="1">Uncharacterized protein</fullName>
    </submittedName>
</protein>
<gene>
    <name evidence="1" type="ORF">ESZ48_05705</name>
</gene>
<name>A0A4Q0XL87_9FLAO</name>
<organism evidence="1 2">
    <name type="scientific">Gelidibacter gilvus</name>
    <dbReference type="NCBI Taxonomy" id="59602"/>
    <lineage>
        <taxon>Bacteria</taxon>
        <taxon>Pseudomonadati</taxon>
        <taxon>Bacteroidota</taxon>
        <taxon>Flavobacteriia</taxon>
        <taxon>Flavobacteriales</taxon>
        <taxon>Flavobacteriaceae</taxon>
        <taxon>Gelidibacter</taxon>
    </lineage>
</organism>
<accession>A0A4Q0XL87</accession>
<dbReference type="OrthoDB" id="678788at2"/>
<sequence length="116" mass="13580">MNSEELFMLDKKISENGDEVIVSFGSFDGLDEIHRIDAMMFKNIPEDIGRYDGHEVNMDDTDGRLFAYGRNAEELFKLMKPMLQQFDFLNKAMVYLRFNKEDGTYSELEFNLSQVE</sequence>
<keyword evidence="2" id="KW-1185">Reference proteome</keyword>
<dbReference type="EMBL" id="SDDZ01000002">
    <property type="protein sequence ID" value="RXJ51362.1"/>
    <property type="molecule type" value="Genomic_DNA"/>
</dbReference>
<comment type="caution">
    <text evidence="1">The sequence shown here is derived from an EMBL/GenBank/DDBJ whole genome shotgun (WGS) entry which is preliminary data.</text>
</comment>
<evidence type="ECO:0000313" key="1">
    <source>
        <dbReference type="EMBL" id="RXJ51362.1"/>
    </source>
</evidence>
<dbReference type="RefSeq" id="WP_129016360.1">
    <property type="nucleotide sequence ID" value="NZ_SDDZ01000002.1"/>
</dbReference>
<reference evidence="1 2" key="1">
    <citation type="submission" date="2019-01" db="EMBL/GenBank/DDBJ databases">
        <title>Genome sequence of the Antarctic species Gelidibacter gilvus ACAM 158(T).</title>
        <authorList>
            <person name="Bowman J.P."/>
        </authorList>
    </citation>
    <scope>NUCLEOTIDE SEQUENCE [LARGE SCALE GENOMIC DNA]</scope>
    <source>
        <strain evidence="1 2">IC158</strain>
    </source>
</reference>
<proteinExistence type="predicted"/>
<dbReference type="AlphaFoldDB" id="A0A4Q0XL87"/>
<evidence type="ECO:0000313" key="2">
    <source>
        <dbReference type="Proteomes" id="UP000289792"/>
    </source>
</evidence>